<accession>A0A0S4R0N2</accession>
<name>A0A0S4R0N2_9ACTN</name>
<evidence type="ECO:0000313" key="1">
    <source>
        <dbReference type="EMBL" id="CUU61092.1"/>
    </source>
</evidence>
<proteinExistence type="predicted"/>
<dbReference type="AlphaFoldDB" id="A0A0S4R0N2"/>
<dbReference type="RefSeq" id="WP_165615968.1">
    <property type="nucleotide sequence ID" value="NZ_FAOZ01000056.1"/>
</dbReference>
<keyword evidence="2" id="KW-1185">Reference proteome</keyword>
<dbReference type="Proteomes" id="UP000198802">
    <property type="component" value="Unassembled WGS sequence"/>
</dbReference>
<dbReference type="EMBL" id="FAOZ01000056">
    <property type="protein sequence ID" value="CUU61092.1"/>
    <property type="molecule type" value="Genomic_DNA"/>
</dbReference>
<sequence length="50" mass="5093">MITTLIYGELWAAGQRSRSKGCHLGGLGVLAVDNSVVAVPAAIPAVEDQG</sequence>
<gene>
    <name evidence="1" type="ORF">Ga0074812_1563</name>
</gene>
<reference evidence="2" key="1">
    <citation type="submission" date="2015-11" db="EMBL/GenBank/DDBJ databases">
        <authorList>
            <person name="Varghese N."/>
        </authorList>
    </citation>
    <scope>NUCLEOTIDE SEQUENCE [LARGE SCALE GENOMIC DNA]</scope>
    <source>
        <strain evidence="2">DSM 45899</strain>
    </source>
</reference>
<evidence type="ECO:0000313" key="2">
    <source>
        <dbReference type="Proteomes" id="UP000198802"/>
    </source>
</evidence>
<protein>
    <submittedName>
        <fullName evidence="1">Uncharacterized protein</fullName>
    </submittedName>
</protein>
<organism evidence="1 2">
    <name type="scientific">Parafrankia irregularis</name>
    <dbReference type="NCBI Taxonomy" id="795642"/>
    <lineage>
        <taxon>Bacteria</taxon>
        <taxon>Bacillati</taxon>
        <taxon>Actinomycetota</taxon>
        <taxon>Actinomycetes</taxon>
        <taxon>Frankiales</taxon>
        <taxon>Frankiaceae</taxon>
        <taxon>Parafrankia</taxon>
    </lineage>
</organism>